<keyword evidence="2" id="KW-0732">Signal</keyword>
<evidence type="ECO:0000313" key="3">
    <source>
        <dbReference type="EMBL" id="MFD1178646.1"/>
    </source>
</evidence>
<feature type="chain" id="PRO_5047147833" evidence="2">
    <location>
        <begin position="24"/>
        <end position="444"/>
    </location>
</feature>
<accession>A0ABW3S3N1</accession>
<dbReference type="PANTHER" id="PTHR43649">
    <property type="entry name" value="ARABINOSE-BINDING PROTEIN-RELATED"/>
    <property type="match status" value="1"/>
</dbReference>
<organism evidence="3 4">
    <name type="scientific">Paenibacillus puldeungensis</name>
    <dbReference type="NCBI Taxonomy" id="696536"/>
    <lineage>
        <taxon>Bacteria</taxon>
        <taxon>Bacillati</taxon>
        <taxon>Bacillota</taxon>
        <taxon>Bacilli</taxon>
        <taxon>Bacillales</taxon>
        <taxon>Paenibacillaceae</taxon>
        <taxon>Paenibacillus</taxon>
    </lineage>
</organism>
<dbReference type="PROSITE" id="PS51257">
    <property type="entry name" value="PROKAR_LIPOPROTEIN"/>
    <property type="match status" value="1"/>
</dbReference>
<keyword evidence="4" id="KW-1185">Reference proteome</keyword>
<name>A0ABW3S3N1_9BACL</name>
<feature type="signal peptide" evidence="2">
    <location>
        <begin position="1"/>
        <end position="23"/>
    </location>
</feature>
<feature type="compositionally biased region" description="Basic and acidic residues" evidence="1">
    <location>
        <begin position="40"/>
        <end position="49"/>
    </location>
</feature>
<feature type="region of interest" description="Disordered" evidence="1">
    <location>
        <begin position="25"/>
        <end position="49"/>
    </location>
</feature>
<dbReference type="CDD" id="cd14748">
    <property type="entry name" value="PBP2_UgpB"/>
    <property type="match status" value="1"/>
</dbReference>
<dbReference type="RefSeq" id="WP_379321081.1">
    <property type="nucleotide sequence ID" value="NZ_JBHTLM010000018.1"/>
</dbReference>
<sequence length="444" mass="49178">MKRKSFVWILILTALFSIMAGCAGGGSDKKESQPTAGKNAETKEKTSTEGETEKIKLSFWYGWTGPEAEALEKLIAKWNEANPNIQVKGLSQSDYQKQLTAITGGNPPDIASQFGQNVVPWGAKGAMMPLDDYIAKDGVDLKDFVPSALKTSQYEGKTYAIPIAMHVLMLFYNKDLLAEAGFDGPPKTIVELKNYIQKLSVVQKDGRLERLGLWPGMDTYTFTYAYGGKFYDEASKTVTPDDPGVKAAISLSKGIWDQYGSENLDRFSAGLGKYMSAQNPFFSGKYAMSIDGEWLPTFIKQFAPKLNYGIAPIPYDENHPDLKNPGSVSTSVFYIPKGAKHPDASWAFLKWMTEPEQMAEFTAAIGNLPTRTSAFGNPIYDNVQGFKDFLEYSKSPNLQSFPATTFANEYMTELSQQYDAILRGKVSLDEGLKKVKDQIQPLVK</sequence>
<evidence type="ECO:0000313" key="4">
    <source>
        <dbReference type="Proteomes" id="UP001597262"/>
    </source>
</evidence>
<protein>
    <submittedName>
        <fullName evidence="3">ABC transporter substrate-binding protein</fullName>
    </submittedName>
</protein>
<dbReference type="Proteomes" id="UP001597262">
    <property type="component" value="Unassembled WGS sequence"/>
</dbReference>
<reference evidence="4" key="1">
    <citation type="journal article" date="2019" name="Int. J. Syst. Evol. Microbiol.">
        <title>The Global Catalogue of Microorganisms (GCM) 10K type strain sequencing project: providing services to taxonomists for standard genome sequencing and annotation.</title>
        <authorList>
            <consortium name="The Broad Institute Genomics Platform"/>
            <consortium name="The Broad Institute Genome Sequencing Center for Infectious Disease"/>
            <person name="Wu L."/>
            <person name="Ma J."/>
        </authorList>
    </citation>
    <scope>NUCLEOTIDE SEQUENCE [LARGE SCALE GENOMIC DNA]</scope>
    <source>
        <strain evidence="4">CCUG 59189</strain>
    </source>
</reference>
<comment type="caution">
    <text evidence="3">The sequence shown here is derived from an EMBL/GenBank/DDBJ whole genome shotgun (WGS) entry which is preliminary data.</text>
</comment>
<dbReference type="Gene3D" id="3.40.190.10">
    <property type="entry name" value="Periplasmic binding protein-like II"/>
    <property type="match status" value="2"/>
</dbReference>
<gene>
    <name evidence="3" type="ORF">ACFQ3W_20415</name>
</gene>
<dbReference type="EMBL" id="JBHTLM010000018">
    <property type="protein sequence ID" value="MFD1178646.1"/>
    <property type="molecule type" value="Genomic_DNA"/>
</dbReference>
<evidence type="ECO:0000256" key="2">
    <source>
        <dbReference type="SAM" id="SignalP"/>
    </source>
</evidence>
<evidence type="ECO:0000256" key="1">
    <source>
        <dbReference type="SAM" id="MobiDB-lite"/>
    </source>
</evidence>
<dbReference type="SUPFAM" id="SSF53850">
    <property type="entry name" value="Periplasmic binding protein-like II"/>
    <property type="match status" value="1"/>
</dbReference>
<proteinExistence type="predicted"/>
<dbReference type="InterPro" id="IPR050490">
    <property type="entry name" value="Bact_solute-bd_prot1"/>
</dbReference>
<dbReference type="InterPro" id="IPR006059">
    <property type="entry name" value="SBP"/>
</dbReference>
<dbReference type="Pfam" id="PF01547">
    <property type="entry name" value="SBP_bac_1"/>
    <property type="match status" value="1"/>
</dbReference>
<dbReference type="PANTHER" id="PTHR43649:SF30">
    <property type="entry name" value="ABC TRANSPORTER SUBSTRATE-BINDING PROTEIN"/>
    <property type="match status" value="1"/>
</dbReference>